<dbReference type="InterPro" id="IPR022896">
    <property type="entry name" value="TrioseP_Isoase_bac/euk"/>
</dbReference>
<dbReference type="FunFam" id="3.20.20.70:FF:000016">
    <property type="entry name" value="Triosephosphate isomerase"/>
    <property type="match status" value="1"/>
</dbReference>
<evidence type="ECO:0000256" key="8">
    <source>
        <dbReference type="ARBA" id="ARBA00023235"/>
    </source>
</evidence>
<feature type="binding site" evidence="9">
    <location>
        <position position="214"/>
    </location>
    <ligand>
        <name>substrate</name>
    </ligand>
</feature>
<feature type="binding site" evidence="9">
    <location>
        <begin position="11"/>
        <end position="13"/>
    </location>
    <ligand>
        <name>substrate</name>
    </ligand>
</feature>
<dbReference type="GO" id="GO:0019563">
    <property type="term" value="P:glycerol catabolic process"/>
    <property type="evidence" value="ECO:0007669"/>
    <property type="project" value="TreeGrafter"/>
</dbReference>
<feature type="active site" description="Proton acceptor" evidence="9">
    <location>
        <position position="168"/>
    </location>
</feature>
<dbReference type="GO" id="GO:0046166">
    <property type="term" value="P:glyceraldehyde-3-phosphate biosynthetic process"/>
    <property type="evidence" value="ECO:0007669"/>
    <property type="project" value="TreeGrafter"/>
</dbReference>
<name>A0A6A8M8Z5_9FIRM</name>
<dbReference type="GO" id="GO:0005829">
    <property type="term" value="C:cytosol"/>
    <property type="evidence" value="ECO:0007669"/>
    <property type="project" value="TreeGrafter"/>
</dbReference>
<evidence type="ECO:0000256" key="10">
    <source>
        <dbReference type="RuleBase" id="RU363013"/>
    </source>
</evidence>
<evidence type="ECO:0000256" key="7">
    <source>
        <dbReference type="ARBA" id="ARBA00023152"/>
    </source>
</evidence>
<dbReference type="UniPathway" id="UPA00138"/>
<dbReference type="Pfam" id="PF00121">
    <property type="entry name" value="TIM"/>
    <property type="match status" value="1"/>
</dbReference>
<sequence length="257" mass="27941">MGDKNFLIAGNWKMNKTIAEAKEFADKFKGIMPDNGEGIAIIAPFTQLQALKESFKDTEVMIGAQNVHYEQSGAYTGEISVKMLKEIGVDCCVIGHSERRQYFNETDEALNKKLKVLLENDITPILCVGEPLEVREKNEHMGYVGGQLFEDLKDIDPLQVRKIVIAYEPIWAIGTGKTATPEQADDMCGFIHSIVAGYCGDEAAAGLKVLYGGSMKPGNAEALLKQKGICGGLIGGASLSPESFVDICNIASEMKNK</sequence>
<dbReference type="Gene3D" id="3.20.20.70">
    <property type="entry name" value="Aldolase class I"/>
    <property type="match status" value="1"/>
</dbReference>
<dbReference type="InterPro" id="IPR000652">
    <property type="entry name" value="Triosephosphate_isomerase"/>
</dbReference>
<evidence type="ECO:0000256" key="4">
    <source>
        <dbReference type="ARBA" id="ARBA00019397"/>
    </source>
</evidence>
<comment type="catalytic activity">
    <reaction evidence="9 10">
        <text>D-glyceraldehyde 3-phosphate = dihydroxyacetone phosphate</text>
        <dbReference type="Rhea" id="RHEA:18585"/>
        <dbReference type="ChEBI" id="CHEBI:57642"/>
        <dbReference type="ChEBI" id="CHEBI:59776"/>
        <dbReference type="EC" id="5.3.1.1"/>
    </reaction>
</comment>
<evidence type="ECO:0000313" key="11">
    <source>
        <dbReference type="EMBL" id="MST69200.1"/>
    </source>
</evidence>
<evidence type="ECO:0000256" key="2">
    <source>
        <dbReference type="ARBA" id="ARBA00007422"/>
    </source>
</evidence>
<comment type="subunit">
    <text evidence="9 10">Homodimer.</text>
</comment>
<dbReference type="SUPFAM" id="SSF51351">
    <property type="entry name" value="Triosephosphate isomerase (TIM)"/>
    <property type="match status" value="1"/>
</dbReference>
<comment type="pathway">
    <text evidence="9 10">Carbohydrate biosynthesis; gluconeogenesis.</text>
</comment>
<feature type="active site" description="Electrophile" evidence="9">
    <location>
        <position position="96"/>
    </location>
</feature>
<gene>
    <name evidence="9" type="primary">tpiA</name>
    <name evidence="11" type="ORF">FYJ66_06290</name>
</gene>
<dbReference type="EC" id="5.3.1.1" evidence="3 9"/>
<dbReference type="PANTHER" id="PTHR21139">
    <property type="entry name" value="TRIOSEPHOSPHATE ISOMERASE"/>
    <property type="match status" value="1"/>
</dbReference>
<dbReference type="UniPathway" id="UPA00109">
    <property type="reaction ID" value="UER00189"/>
</dbReference>
<dbReference type="InterPro" id="IPR035990">
    <property type="entry name" value="TIM_sf"/>
</dbReference>
<comment type="similarity">
    <text evidence="2 9 10">Belongs to the triosephosphate isomerase family.</text>
</comment>
<accession>A0A6A8M8Z5</accession>
<proteinExistence type="inferred from homology"/>
<dbReference type="AlphaFoldDB" id="A0A6A8M8Z5"/>
<protein>
    <recommendedName>
        <fullName evidence="4 9">Triosephosphate isomerase</fullName>
        <shortName evidence="9">TIM</shortName>
        <shortName evidence="9">TPI</shortName>
        <ecNumber evidence="3 9">5.3.1.1</ecNumber>
    </recommendedName>
    <alternativeName>
        <fullName evidence="9">Triose-phosphate isomerase</fullName>
    </alternativeName>
</protein>
<keyword evidence="7 9" id="KW-0324">Glycolysis</keyword>
<dbReference type="HAMAP" id="MF_00147_B">
    <property type="entry name" value="TIM_B"/>
    <property type="match status" value="1"/>
</dbReference>
<keyword evidence="8 9" id="KW-0413">Isomerase</keyword>
<dbReference type="InterPro" id="IPR020861">
    <property type="entry name" value="Triosephosphate_isomerase_AS"/>
</dbReference>
<reference evidence="11" key="1">
    <citation type="submission" date="2019-09" db="EMBL/GenBank/DDBJ databases">
        <title>In-depth cultivation of the pig gut microbiome towards novel bacterial diversity and tailored functional studies.</title>
        <authorList>
            <person name="Wylensek D."/>
            <person name="Hitch T.C.A."/>
            <person name="Clavel T."/>
        </authorList>
    </citation>
    <scope>NUCLEOTIDE SEQUENCE</scope>
    <source>
        <strain evidence="11">RF-744-FAT-WT-3</strain>
    </source>
</reference>
<organism evidence="11">
    <name type="scientific">Baileyella intestinalis</name>
    <dbReference type="NCBI Taxonomy" id="2606709"/>
    <lineage>
        <taxon>Bacteria</taxon>
        <taxon>Bacillati</taxon>
        <taxon>Bacillota</taxon>
        <taxon>Clostridia</taxon>
        <taxon>Peptostreptococcales</taxon>
        <taxon>Anaerovoracaceae</taxon>
        <taxon>Baileyella</taxon>
    </lineage>
</organism>
<evidence type="ECO:0000256" key="3">
    <source>
        <dbReference type="ARBA" id="ARBA00011940"/>
    </source>
</evidence>
<keyword evidence="5 9" id="KW-0312">Gluconeogenesis</keyword>
<comment type="pathway">
    <text evidence="1 9 10">Carbohydrate degradation; glycolysis; D-glyceraldehyde 3-phosphate from glycerone phosphate: step 1/1.</text>
</comment>
<dbReference type="InterPro" id="IPR013785">
    <property type="entry name" value="Aldolase_TIM"/>
</dbReference>
<evidence type="ECO:0000256" key="5">
    <source>
        <dbReference type="ARBA" id="ARBA00022432"/>
    </source>
</evidence>
<feature type="binding site" evidence="9">
    <location>
        <position position="174"/>
    </location>
    <ligand>
        <name>substrate</name>
    </ligand>
</feature>
<dbReference type="GO" id="GO:0004807">
    <property type="term" value="F:triose-phosphate isomerase activity"/>
    <property type="evidence" value="ECO:0007669"/>
    <property type="project" value="UniProtKB-UniRule"/>
</dbReference>
<evidence type="ECO:0000256" key="9">
    <source>
        <dbReference type="HAMAP-Rule" id="MF_00147"/>
    </source>
</evidence>
<dbReference type="GO" id="GO:0006094">
    <property type="term" value="P:gluconeogenesis"/>
    <property type="evidence" value="ECO:0007669"/>
    <property type="project" value="UniProtKB-UniRule"/>
</dbReference>
<dbReference type="EMBL" id="VUNB01000004">
    <property type="protein sequence ID" value="MST69200.1"/>
    <property type="molecule type" value="Genomic_DNA"/>
</dbReference>
<dbReference type="NCBIfam" id="TIGR00419">
    <property type="entry name" value="tim"/>
    <property type="match status" value="1"/>
</dbReference>
<evidence type="ECO:0000256" key="1">
    <source>
        <dbReference type="ARBA" id="ARBA00004680"/>
    </source>
</evidence>
<dbReference type="GO" id="GO:0006096">
    <property type="term" value="P:glycolytic process"/>
    <property type="evidence" value="ECO:0007669"/>
    <property type="project" value="UniProtKB-UniRule"/>
</dbReference>
<comment type="caution">
    <text evidence="11">The sequence shown here is derived from an EMBL/GenBank/DDBJ whole genome shotgun (WGS) entry which is preliminary data.</text>
</comment>
<dbReference type="PANTHER" id="PTHR21139:SF42">
    <property type="entry name" value="TRIOSEPHOSPHATE ISOMERASE"/>
    <property type="match status" value="1"/>
</dbReference>
<dbReference type="PROSITE" id="PS00171">
    <property type="entry name" value="TIM_1"/>
    <property type="match status" value="1"/>
</dbReference>
<feature type="binding site" evidence="9">
    <location>
        <begin position="235"/>
        <end position="236"/>
    </location>
    <ligand>
        <name>substrate</name>
    </ligand>
</feature>
<keyword evidence="6 9" id="KW-0963">Cytoplasm</keyword>
<comment type="function">
    <text evidence="9">Involved in the gluconeogenesis. Catalyzes stereospecifically the conversion of dihydroxyacetone phosphate (DHAP) to D-glyceraldehyde-3-phosphate (G3P).</text>
</comment>
<evidence type="ECO:0000256" key="6">
    <source>
        <dbReference type="ARBA" id="ARBA00022490"/>
    </source>
</evidence>
<dbReference type="PROSITE" id="PS51440">
    <property type="entry name" value="TIM_2"/>
    <property type="match status" value="1"/>
</dbReference>
<dbReference type="RefSeq" id="WP_154572662.1">
    <property type="nucleotide sequence ID" value="NZ_DBEZJY010000043.1"/>
</dbReference>
<dbReference type="CDD" id="cd00311">
    <property type="entry name" value="TIM"/>
    <property type="match status" value="1"/>
</dbReference>
<comment type="subcellular location">
    <subcellularLocation>
        <location evidence="9 10">Cytoplasm</location>
    </subcellularLocation>
</comment>